<feature type="compositionally biased region" description="Polar residues" evidence="1">
    <location>
        <begin position="34"/>
        <end position="47"/>
    </location>
</feature>
<gene>
    <name evidence="3" type="ORF">QTG54_005700</name>
</gene>
<dbReference type="PANTHER" id="PTHR31827:SF1">
    <property type="entry name" value="EMB|CAB89363.1"/>
    <property type="match status" value="1"/>
</dbReference>
<keyword evidence="4" id="KW-1185">Reference proteome</keyword>
<organism evidence="3 4">
    <name type="scientific">Skeletonema marinoi</name>
    <dbReference type="NCBI Taxonomy" id="267567"/>
    <lineage>
        <taxon>Eukaryota</taxon>
        <taxon>Sar</taxon>
        <taxon>Stramenopiles</taxon>
        <taxon>Ochrophyta</taxon>
        <taxon>Bacillariophyta</taxon>
        <taxon>Coscinodiscophyceae</taxon>
        <taxon>Thalassiosirophycidae</taxon>
        <taxon>Thalassiosirales</taxon>
        <taxon>Skeletonemataceae</taxon>
        <taxon>Skeletonema</taxon>
        <taxon>Skeletonema marinoi-dohrnii complex</taxon>
    </lineage>
</organism>
<comment type="caution">
    <text evidence="3">The sequence shown here is derived from an EMBL/GenBank/DDBJ whole genome shotgun (WGS) entry which is preliminary data.</text>
</comment>
<sequence length="884" mass="97563">MVTLIRTLKRITTSPPPPPLTNESSKSKPAATIATGTDQNISANHVNHGQLKKTETTANDAIEMSKKERASSDNTTSAQNSSAADTSHEKSAAVDSNERNTQSDQKRKASTHEDEELPTKKCGVCTMHGARVERCSREGCPNVIVQGGVCTMHREKVTRKLCSSEGCTNISQRGGLCSRHWAKFKQCSGEGCTAYAQNGGVCIRHGTHLLQACLPVADNNPTPSYTEVFEASNAPEVLDLFPDSVAPAHPTSGSIMAYDPSPLGGIFIGQRNLDRLDKQEHQSMQQQQQCSILQRDYQLKEDKPLPHFSSGQLHCGIRTNNVVGRNIFGQNIIPAYRCPTRLSIPTDEQFLDPDHNFLRSTCIEVFVSGSGSNLGGRGRGSKSNLVGLRCVHCKHVPKRERANQALSYPSKAAHIYESVRNFQRTHLEACAHIPNEVIQKYRTLVSQTHRKIPLIYVKVYVAEAACEIGMVQTPNGLFFGGPPNTSGKPSEKLQSIMSLAENPTAFKHLEDVIFPKVDDRLKKSKFSHIASENTLKVIANCRKGEAAFVYPSDFPTLSDFCFVLYHQFVPCRPPGTALSRRKTKPEKWDTLSGLCCKYCHEAHRGERHHKGMYFPLHLQALHDSSFSHNLTDHVMTCQLVPLEIKEALEELQRLTAEHGVTTKRGTKQKFMKKLWERMANYYPAPPIKPHEKPETKTAATIGIGTPLDDLTAHVFHDSLLKRADEAAATETEAVAMNKKSSPASSDDKISPRKASTADTSNDVSDGTATSMISREKKIYYCSSEGCTNQVVNGGVCKRHGAKVKRCSSEGCTNIAKKGGVCFRHGAQRKLCSREGCTNQAQKGGVCIRHGAKRKQCSSEECTNHAKKKGMCQRHWLDDALSRMY</sequence>
<accession>A0AAD9DFW9</accession>
<dbReference type="Proteomes" id="UP001224775">
    <property type="component" value="Unassembled WGS sequence"/>
</dbReference>
<dbReference type="PANTHER" id="PTHR31827">
    <property type="entry name" value="EMB|CAB89363.1"/>
    <property type="match status" value="1"/>
</dbReference>
<dbReference type="AlphaFoldDB" id="A0AAD9DFW9"/>
<dbReference type="Pfam" id="PF24906">
    <property type="entry name" value="Zf_WRKY19"/>
    <property type="match status" value="1"/>
</dbReference>
<feature type="domain" description="WRKY19-like zinc finger" evidence="2">
    <location>
        <begin position="185"/>
        <end position="206"/>
    </location>
</feature>
<evidence type="ECO:0000256" key="1">
    <source>
        <dbReference type="SAM" id="MobiDB-lite"/>
    </source>
</evidence>
<dbReference type="EMBL" id="JATAAI010000008">
    <property type="protein sequence ID" value="KAK1744103.1"/>
    <property type="molecule type" value="Genomic_DNA"/>
</dbReference>
<feature type="compositionally biased region" description="Polar residues" evidence="1">
    <location>
        <begin position="72"/>
        <end position="85"/>
    </location>
</feature>
<feature type="compositionally biased region" description="Polar residues" evidence="1">
    <location>
        <begin position="756"/>
        <end position="768"/>
    </location>
</feature>
<dbReference type="InterPro" id="IPR056866">
    <property type="entry name" value="Znf_WRKY19"/>
</dbReference>
<name>A0AAD9DFW9_9STRA</name>
<feature type="compositionally biased region" description="Basic and acidic residues" evidence="1">
    <location>
        <begin position="86"/>
        <end position="98"/>
    </location>
</feature>
<evidence type="ECO:0000313" key="3">
    <source>
        <dbReference type="EMBL" id="KAK1744103.1"/>
    </source>
</evidence>
<protein>
    <recommendedName>
        <fullName evidence="2">WRKY19-like zinc finger domain-containing protein</fullName>
    </recommendedName>
</protein>
<evidence type="ECO:0000313" key="4">
    <source>
        <dbReference type="Proteomes" id="UP001224775"/>
    </source>
</evidence>
<feature type="region of interest" description="Disordered" evidence="1">
    <location>
        <begin position="1"/>
        <end position="115"/>
    </location>
</feature>
<feature type="region of interest" description="Disordered" evidence="1">
    <location>
        <begin position="731"/>
        <end position="768"/>
    </location>
</feature>
<evidence type="ECO:0000259" key="2">
    <source>
        <dbReference type="Pfam" id="PF24906"/>
    </source>
</evidence>
<proteinExistence type="predicted"/>
<reference evidence="3" key="1">
    <citation type="submission" date="2023-06" db="EMBL/GenBank/DDBJ databases">
        <title>Survivors Of The Sea: Transcriptome response of Skeletonema marinoi to long-term dormancy.</title>
        <authorList>
            <person name="Pinder M.I.M."/>
            <person name="Kourtchenko O."/>
            <person name="Robertson E.K."/>
            <person name="Larsson T."/>
            <person name="Maumus F."/>
            <person name="Osuna-Cruz C.M."/>
            <person name="Vancaester E."/>
            <person name="Stenow R."/>
            <person name="Vandepoele K."/>
            <person name="Ploug H."/>
            <person name="Bruchert V."/>
            <person name="Godhe A."/>
            <person name="Topel M."/>
        </authorList>
    </citation>
    <scope>NUCLEOTIDE SEQUENCE</scope>
    <source>
        <strain evidence="3">R05AC</strain>
    </source>
</reference>